<organism evidence="1 2">
    <name type="scientific">Meloidogyne enterolobii</name>
    <name type="common">Root-knot nematode worm</name>
    <name type="synonym">Meloidogyne mayaguensis</name>
    <dbReference type="NCBI Taxonomy" id="390850"/>
    <lineage>
        <taxon>Eukaryota</taxon>
        <taxon>Metazoa</taxon>
        <taxon>Ecdysozoa</taxon>
        <taxon>Nematoda</taxon>
        <taxon>Chromadorea</taxon>
        <taxon>Rhabditida</taxon>
        <taxon>Tylenchina</taxon>
        <taxon>Tylenchomorpha</taxon>
        <taxon>Tylenchoidea</taxon>
        <taxon>Meloidogynidae</taxon>
        <taxon>Meloidogyninae</taxon>
        <taxon>Meloidogyne</taxon>
    </lineage>
</organism>
<protein>
    <submittedName>
        <fullName evidence="1">Uncharacterized protein</fullName>
    </submittedName>
</protein>
<reference evidence="1" key="1">
    <citation type="submission" date="2023-11" db="EMBL/GenBank/DDBJ databases">
        <authorList>
            <person name="Poullet M."/>
        </authorList>
    </citation>
    <scope>NUCLEOTIDE SEQUENCE</scope>
    <source>
        <strain evidence="1">E1834</strain>
    </source>
</reference>
<comment type="caution">
    <text evidence="1">The sequence shown here is derived from an EMBL/GenBank/DDBJ whole genome shotgun (WGS) entry which is preliminary data.</text>
</comment>
<proteinExistence type="predicted"/>
<dbReference type="Proteomes" id="UP001497535">
    <property type="component" value="Unassembled WGS sequence"/>
</dbReference>
<evidence type="ECO:0000313" key="2">
    <source>
        <dbReference type="Proteomes" id="UP001497535"/>
    </source>
</evidence>
<name>A0ACB1AWM2_MELEN</name>
<dbReference type="EMBL" id="CAVMJV010000135">
    <property type="protein sequence ID" value="CAK5110307.1"/>
    <property type="molecule type" value="Genomic_DNA"/>
</dbReference>
<accession>A0ACB1AWM2</accession>
<sequence>MGDQDRKKAGGGDGGKKKDGFDTKKLAVDLVSGGTAAVIKTIKLFQFSKTAVAPIERVKLLLQVQDASQHITADYRYMGIIDVLVRVPKEQGVLAFWCGNLANVICYFPTQALNFAFKDVYKTIFMEGVDKNKQFGKFFLMNLASGGAADATSLAFVYLLDFARTRLVADVTKAGFFAFVKGIIIYRAAYFGDFDTATMYFAKDGQKLNFVSWIISQVVTVSSGILSYLWDTVRRHMMMQPGRKTTRPLKPENLNVIEINSSCVLFQWQLFIESGAGRFKIAYGLLHGAQAMLKLEVLYPKQQILLCQQILPGKAFIFEVIPEKSRQIFEPSTTSQTIKPLAPNDLVVKPDFERKCQISVQSEDQNGRSEQTIVPVKNGQICEVYFVLLNGRGYEFAATALSGSSDFGTRMLRSGTAETGFDFACFGLNLKFIIMTPKRNNNFINYTGNKEQNAKISFKKMIFCALQNSSGGSKQFILKYIYKHFPIKLEYKNGIF</sequence>
<evidence type="ECO:0000313" key="1">
    <source>
        <dbReference type="EMBL" id="CAK5110307.1"/>
    </source>
</evidence>
<gene>
    <name evidence="1" type="ORF">MENTE1834_LOCUS44407</name>
</gene>
<keyword evidence="2" id="KW-1185">Reference proteome</keyword>